<organism evidence="3">
    <name type="scientific">Gongylonema pulchrum</name>
    <dbReference type="NCBI Taxonomy" id="637853"/>
    <lineage>
        <taxon>Eukaryota</taxon>
        <taxon>Metazoa</taxon>
        <taxon>Ecdysozoa</taxon>
        <taxon>Nematoda</taxon>
        <taxon>Chromadorea</taxon>
        <taxon>Rhabditida</taxon>
        <taxon>Spirurina</taxon>
        <taxon>Spiruromorpha</taxon>
        <taxon>Spiruroidea</taxon>
        <taxon>Gongylonematidae</taxon>
        <taxon>Gongylonema</taxon>
    </lineage>
</organism>
<keyword evidence="2" id="KW-1185">Reference proteome</keyword>
<reference evidence="1 2" key="2">
    <citation type="submission" date="2018-11" db="EMBL/GenBank/DDBJ databases">
        <authorList>
            <consortium name="Pathogen Informatics"/>
        </authorList>
    </citation>
    <scope>NUCLEOTIDE SEQUENCE [LARGE SCALE GENOMIC DNA]</scope>
</reference>
<reference evidence="3" key="1">
    <citation type="submission" date="2016-06" db="UniProtKB">
        <authorList>
            <consortium name="WormBaseParasite"/>
        </authorList>
    </citation>
    <scope>IDENTIFICATION</scope>
</reference>
<sequence length="78" mass="9037">MGGVGCLVSHLASERIKRRKPFYQDLLYPHLFGLRAAAHLLLAASQHQSRNIQSFRVYDGTFLSDSPWLRWDMCLLNY</sequence>
<protein>
    <submittedName>
        <fullName evidence="1 3">Uncharacterized protein</fullName>
    </submittedName>
</protein>
<dbReference type="EMBL" id="UYRT01085628">
    <property type="protein sequence ID" value="VDN30373.1"/>
    <property type="molecule type" value="Genomic_DNA"/>
</dbReference>
<dbReference type="AlphaFoldDB" id="A0A183E9V3"/>
<accession>A0A183E9V3</accession>
<evidence type="ECO:0000313" key="1">
    <source>
        <dbReference type="EMBL" id="VDN30373.1"/>
    </source>
</evidence>
<evidence type="ECO:0000313" key="3">
    <source>
        <dbReference type="WBParaSite" id="GPUH_0001776701-mRNA-1"/>
    </source>
</evidence>
<name>A0A183E9V3_9BILA</name>
<evidence type="ECO:0000313" key="2">
    <source>
        <dbReference type="Proteomes" id="UP000271098"/>
    </source>
</evidence>
<gene>
    <name evidence="1" type="ORF">GPUH_LOCUS17744</name>
</gene>
<dbReference type="WBParaSite" id="GPUH_0001776701-mRNA-1">
    <property type="protein sequence ID" value="GPUH_0001776701-mRNA-1"/>
    <property type="gene ID" value="GPUH_0001776701"/>
</dbReference>
<proteinExistence type="predicted"/>
<dbReference type="Proteomes" id="UP000271098">
    <property type="component" value="Unassembled WGS sequence"/>
</dbReference>